<dbReference type="PANTHER" id="PTHR11735:SF6">
    <property type="entry name" value="TRNA N6-ADENOSINE THREONYLCARBAMOYLTRANSFERASE, MITOCHONDRIAL"/>
    <property type="match status" value="1"/>
</dbReference>
<accession>A0A0X3NMT6</accession>
<dbReference type="Gene3D" id="3.30.420.40">
    <property type="match status" value="2"/>
</dbReference>
<dbReference type="GO" id="GO:0005739">
    <property type="term" value="C:mitochondrion"/>
    <property type="evidence" value="ECO:0007669"/>
    <property type="project" value="TreeGrafter"/>
</dbReference>
<proteinExistence type="predicted"/>
<evidence type="ECO:0000259" key="1">
    <source>
        <dbReference type="Pfam" id="PF00814"/>
    </source>
</evidence>
<evidence type="ECO:0000313" key="2">
    <source>
        <dbReference type="EMBL" id="JAP38967.1"/>
    </source>
</evidence>
<name>A0A0X3NMT6_SCHSO</name>
<sequence>MFLRFVTIGTDLSTPQKLDLTQLSAICASVQTAVTRHLCRRLQRAVEFCARERLLPVSLPSSETLICRNTASSLNDSLRPAIVVSGGVGSNLFIRGALARIANHYGMRLVAPPPRLCTDNGVMIAWNGALLHDAGLRIINDSTHVDFSPTAVLGEDIRDLVRKANIKVKPLKLTSRAPP</sequence>
<keyword evidence="2" id="KW-0808">Transferase</keyword>
<dbReference type="PANTHER" id="PTHR11735">
    <property type="entry name" value="TRNA N6-ADENOSINE THREONYLCARBAMOYLTRANSFERASE"/>
    <property type="match status" value="1"/>
</dbReference>
<dbReference type="EMBL" id="GEEE01024258">
    <property type="protein sequence ID" value="JAP38967.1"/>
    <property type="molecule type" value="Transcribed_RNA"/>
</dbReference>
<dbReference type="Pfam" id="PF00814">
    <property type="entry name" value="TsaD"/>
    <property type="match status" value="1"/>
</dbReference>
<organism evidence="2">
    <name type="scientific">Schistocephalus solidus</name>
    <name type="common">Tapeworm</name>
    <dbReference type="NCBI Taxonomy" id="70667"/>
    <lineage>
        <taxon>Eukaryota</taxon>
        <taxon>Metazoa</taxon>
        <taxon>Spiralia</taxon>
        <taxon>Lophotrochozoa</taxon>
        <taxon>Platyhelminthes</taxon>
        <taxon>Cestoda</taxon>
        <taxon>Eucestoda</taxon>
        <taxon>Diphyllobothriidea</taxon>
        <taxon>Diphyllobothriidae</taxon>
        <taxon>Schistocephalus</taxon>
    </lineage>
</organism>
<dbReference type="AlphaFoldDB" id="A0A0X3NMT6"/>
<protein>
    <submittedName>
        <fullName evidence="2">Putative tRNA N6-adenosine threonylcarbamoyltransferase</fullName>
    </submittedName>
</protein>
<gene>
    <name evidence="2" type="primary">OSGP2</name>
    <name evidence="2" type="ORF">TR165589</name>
</gene>
<feature type="domain" description="Gcp-like" evidence="1">
    <location>
        <begin position="8"/>
        <end position="126"/>
    </location>
</feature>
<dbReference type="GO" id="GO:0016740">
    <property type="term" value="F:transferase activity"/>
    <property type="evidence" value="ECO:0007669"/>
    <property type="project" value="UniProtKB-KW"/>
</dbReference>
<dbReference type="InterPro" id="IPR000905">
    <property type="entry name" value="Gcp-like_dom"/>
</dbReference>
<reference evidence="2" key="1">
    <citation type="submission" date="2016-01" db="EMBL/GenBank/DDBJ databases">
        <title>Reference transcriptome for the parasite Schistocephalus solidus: insights into the molecular evolution of parasitism.</title>
        <authorList>
            <person name="Hebert F.O."/>
            <person name="Grambauer S."/>
            <person name="Barber I."/>
            <person name="Landry C.R."/>
            <person name="Aubin-Horth N."/>
        </authorList>
    </citation>
    <scope>NUCLEOTIDE SEQUENCE</scope>
</reference>